<name>A0A8S5L4Q4_9VIRU</name>
<gene>
    <name evidence="1" type="primary">SRR6960803_1_1</name>
</gene>
<evidence type="ECO:0000313" key="1">
    <source>
        <dbReference type="EMBL" id="DAD52327.1"/>
    </source>
</evidence>
<feature type="non-terminal residue" evidence="1">
    <location>
        <position position="1"/>
    </location>
</feature>
<protein>
    <submittedName>
        <fullName evidence="1">Maturation protein</fullName>
    </submittedName>
</protein>
<dbReference type="GeneID" id="80397088"/>
<proteinExistence type="predicted"/>
<evidence type="ECO:0000313" key="2">
    <source>
        <dbReference type="Proteomes" id="UP000682544"/>
    </source>
</evidence>
<dbReference type="EMBL" id="BK014072">
    <property type="protein sequence ID" value="DAD52327.1"/>
    <property type="molecule type" value="Genomic_RNA"/>
</dbReference>
<organism evidence="1 2">
    <name type="scientific">ssRNA phage SRR6960803_1</name>
    <dbReference type="NCBI Taxonomy" id="2786612"/>
    <lineage>
        <taxon>Viruses</taxon>
        <taxon>Riboviria</taxon>
        <taxon>Orthornavirae</taxon>
        <taxon>Lenarviricota</taxon>
        <taxon>Leviviricetes</taxon>
        <taxon>Norzivirales</taxon>
        <taxon>Atkinsviridae</taxon>
        <taxon>Monekavirus</taxon>
        <taxon>Monekavirus asiovivens</taxon>
    </lineage>
</organism>
<dbReference type="Proteomes" id="UP000682544">
    <property type="component" value="Segment"/>
</dbReference>
<accession>A0A8S5L4Q4</accession>
<sequence length="419" mass="46954">GSYPTQKFFAIGEEVLRMPTLSLPFVRSSERSDGGPSTKLESFHSYYYDDEVISGVDNPRWKEQVQQLKEAGTSYTRQNTRVSFKPEYTKIREVYPTYVATNIATGYRWRSPSHGKGIPPAVSTSDDNLALGEFLSHASEALSPFKAMPFLGELRETLGLLRSTSQSLFELVASYVRSAQSRRRRMRNKTQAVKAIRDLYLQAQFGWKPLLRDAEAASRALDRLHSDVKLFSATGRRQTDTLFSLPPVALPSQWGTFIGTYAKTSRAGVKYTGQVKVNLTREGGSTEALRQACGFRLAEFVPTLWELLPWSWAVDYFTNAGEIVNAAFFDHSNLVWCCKTQLCTTEQVSTWELDFGKTKSDYPATVTAYSTGGRLTSTSLLFRRDPVNPGVPSLVLGLPTSPWKYLNLLAALSTLLDRR</sequence>
<dbReference type="RefSeq" id="YP_010768871.1">
    <property type="nucleotide sequence ID" value="NC_073814.1"/>
</dbReference>
<reference evidence="1" key="1">
    <citation type="submission" date="2020-09" db="EMBL/GenBank/DDBJ databases">
        <title>Leviviricetes taxonomy.</title>
        <authorList>
            <person name="Stockdale S.R."/>
            <person name="Callanan J."/>
            <person name="Adriaenssens E.M."/>
            <person name="Kuhn J.H."/>
            <person name="Rumnieks J."/>
            <person name="Shkoporov A."/>
            <person name="Draper L.A."/>
            <person name="Ross P."/>
            <person name="Hill C."/>
        </authorList>
    </citation>
    <scope>NUCLEOTIDE SEQUENCE</scope>
</reference>
<keyword evidence="2" id="KW-1185">Reference proteome</keyword>
<dbReference type="KEGG" id="vg:80397088"/>